<evidence type="ECO:0008006" key="3">
    <source>
        <dbReference type="Google" id="ProtNLM"/>
    </source>
</evidence>
<dbReference type="RefSeq" id="WP_124155826.1">
    <property type="nucleotide sequence ID" value="NZ_CAWOLW010000441.1"/>
</dbReference>
<accession>A0A3N6NNM3</accession>
<name>A0A3N6NNM3_9CYAN</name>
<keyword evidence="2" id="KW-1185">Reference proteome</keyword>
<gene>
    <name evidence="1" type="ORF">D5R40_33265</name>
</gene>
<dbReference type="AlphaFoldDB" id="A0A3N6NNM3"/>
<proteinExistence type="predicted"/>
<comment type="caution">
    <text evidence="1">The sequence shown here is derived from an EMBL/GenBank/DDBJ whole genome shotgun (WGS) entry which is preliminary data.</text>
</comment>
<protein>
    <recommendedName>
        <fullName evidence="3">Restriction endonuclease domain-containing protein</fullName>
    </recommendedName>
</protein>
<organism evidence="1 2">
    <name type="scientific">Okeania hirsuta</name>
    <dbReference type="NCBI Taxonomy" id="1458930"/>
    <lineage>
        <taxon>Bacteria</taxon>
        <taxon>Bacillati</taxon>
        <taxon>Cyanobacteriota</taxon>
        <taxon>Cyanophyceae</taxon>
        <taxon>Oscillatoriophycideae</taxon>
        <taxon>Oscillatoriales</taxon>
        <taxon>Microcoleaceae</taxon>
        <taxon>Okeania</taxon>
    </lineage>
</organism>
<dbReference type="OrthoDB" id="941740at2"/>
<evidence type="ECO:0000313" key="1">
    <source>
        <dbReference type="EMBL" id="RQH17671.1"/>
    </source>
</evidence>
<dbReference type="EMBL" id="RCBY01000496">
    <property type="protein sequence ID" value="RQH17671.1"/>
    <property type="molecule type" value="Genomic_DNA"/>
</dbReference>
<dbReference type="Proteomes" id="UP000269154">
    <property type="component" value="Unassembled WGS sequence"/>
</dbReference>
<sequence length="73" mass="8366">MSVPPEYVVEIDTKADLSEVSNPLGYYQEKTEELINLASKKIIWIFTETEKIMVAEKGSKKWKYLLGSGDRIL</sequence>
<reference evidence="1 2" key="1">
    <citation type="journal article" date="2018" name="ACS Chem. Biol.">
        <title>Ketoreductase domain dysfunction expands chemodiversity: malyngamide biosynthesis in the cyanobacterium Okeania hirsuta.</title>
        <authorList>
            <person name="Moss N.A."/>
            <person name="Leao T."/>
            <person name="Rankin M."/>
            <person name="McCullough T.M."/>
            <person name="Qu P."/>
            <person name="Korobeynikov A."/>
            <person name="Smith J.L."/>
            <person name="Gerwick L."/>
            <person name="Gerwick W.H."/>
        </authorList>
    </citation>
    <scope>NUCLEOTIDE SEQUENCE [LARGE SCALE GENOMIC DNA]</scope>
    <source>
        <strain evidence="1 2">PAB10Feb10-1</strain>
    </source>
</reference>
<evidence type="ECO:0000313" key="2">
    <source>
        <dbReference type="Proteomes" id="UP000269154"/>
    </source>
</evidence>